<dbReference type="EMBL" id="CAJVQC010021329">
    <property type="protein sequence ID" value="CAG8712886.1"/>
    <property type="molecule type" value="Genomic_DNA"/>
</dbReference>
<reference evidence="1" key="1">
    <citation type="submission" date="2021-06" db="EMBL/GenBank/DDBJ databases">
        <authorList>
            <person name="Kallberg Y."/>
            <person name="Tangrot J."/>
            <person name="Rosling A."/>
        </authorList>
    </citation>
    <scope>NUCLEOTIDE SEQUENCE</scope>
    <source>
        <strain evidence="1">MA461A</strain>
    </source>
</reference>
<name>A0ACA9PKQ8_9GLOM</name>
<comment type="caution">
    <text evidence="1">The sequence shown here is derived from an EMBL/GenBank/DDBJ whole genome shotgun (WGS) entry which is preliminary data.</text>
</comment>
<evidence type="ECO:0000313" key="1">
    <source>
        <dbReference type="EMBL" id="CAG8712886.1"/>
    </source>
</evidence>
<proteinExistence type="predicted"/>
<keyword evidence="2" id="KW-1185">Reference proteome</keyword>
<sequence length="412" mass="48436">NTYEAVYKAKSANVKAPKTVTRRTPKRKNQVKKIANTEKKKNKTLKEKNIALRKEKEKWKKMFKNLKLENDKDKEKIKELEKTLATKETEIETLEKDKERYKLEAKTWKELYEKAKEEKEQYETLYNACITNHEDYDHIKKELEKITKEHDDYKRDLKKSQEEKRKINIEIQKNVQTIITLVKKFLLYLMRQIIEQFEKLAESDIAIRLVFISVYTGQIRNLFEITLLEEIGEIAFSDLTSQQWVDHYKIPVAGGATLLTPLLSKIELNFYLVRICDKDLAKKIQNDVTLADILINPKNLENPELKDYFDILATYYREISFCMLPEEDEIDQNIFDTANFALIMMKKTYQNTTTRSQNQQQQDPRYLTDALSYYLGEKFSLLAGQSGLPQLQQGQNGNGGNPMEEDEPDAEI</sequence>
<dbReference type="Proteomes" id="UP000789920">
    <property type="component" value="Unassembled WGS sequence"/>
</dbReference>
<protein>
    <submittedName>
        <fullName evidence="1">27615_t:CDS:1</fullName>
    </submittedName>
</protein>
<organism evidence="1 2">
    <name type="scientific">Racocetra persica</name>
    <dbReference type="NCBI Taxonomy" id="160502"/>
    <lineage>
        <taxon>Eukaryota</taxon>
        <taxon>Fungi</taxon>
        <taxon>Fungi incertae sedis</taxon>
        <taxon>Mucoromycota</taxon>
        <taxon>Glomeromycotina</taxon>
        <taxon>Glomeromycetes</taxon>
        <taxon>Diversisporales</taxon>
        <taxon>Gigasporaceae</taxon>
        <taxon>Racocetra</taxon>
    </lineage>
</organism>
<evidence type="ECO:0000313" key="2">
    <source>
        <dbReference type="Proteomes" id="UP000789920"/>
    </source>
</evidence>
<accession>A0ACA9PKQ8</accession>
<feature type="non-terminal residue" evidence="1">
    <location>
        <position position="1"/>
    </location>
</feature>
<gene>
    <name evidence="1" type="ORF">RPERSI_LOCUS10673</name>
</gene>